<comment type="caution">
    <text evidence="2">The sequence shown here is derived from an EMBL/GenBank/DDBJ whole genome shotgun (WGS) entry which is preliminary data.</text>
</comment>
<evidence type="ECO:0000259" key="1">
    <source>
        <dbReference type="Pfam" id="PF07992"/>
    </source>
</evidence>
<dbReference type="SUPFAM" id="SSF51905">
    <property type="entry name" value="FAD/NAD(P)-binding domain"/>
    <property type="match status" value="1"/>
</dbReference>
<dbReference type="EMBL" id="JACKRN010000970">
    <property type="protein sequence ID" value="MCV7073995.1"/>
    <property type="molecule type" value="Genomic_DNA"/>
</dbReference>
<feature type="domain" description="FAD/NAD(P)-binding" evidence="1">
    <location>
        <begin position="4"/>
        <end position="58"/>
    </location>
</feature>
<dbReference type="Proteomes" id="UP001140272">
    <property type="component" value="Unassembled WGS sequence"/>
</dbReference>
<gene>
    <name evidence="2" type="ORF">H7H73_30615</name>
</gene>
<proteinExistence type="predicted"/>
<name>A0A9X2YIR9_9MYCO</name>
<organism evidence="2 3">
    <name type="scientific">Mycolicibacterium rufum</name>
    <dbReference type="NCBI Taxonomy" id="318424"/>
    <lineage>
        <taxon>Bacteria</taxon>
        <taxon>Bacillati</taxon>
        <taxon>Actinomycetota</taxon>
        <taxon>Actinomycetes</taxon>
        <taxon>Mycobacteriales</taxon>
        <taxon>Mycobacteriaceae</taxon>
        <taxon>Mycolicibacterium</taxon>
    </lineage>
</organism>
<protein>
    <submittedName>
        <fullName evidence="2">FAD-dependent oxidoreductase</fullName>
    </submittedName>
</protein>
<reference evidence="2" key="1">
    <citation type="submission" date="2020-07" db="EMBL/GenBank/DDBJ databases">
        <authorList>
            <person name="Pettersson B.M.F."/>
            <person name="Behra P.R.K."/>
            <person name="Ramesh M."/>
            <person name="Das S."/>
            <person name="Dasgupta S."/>
            <person name="Kirsebom L.A."/>
        </authorList>
    </citation>
    <scope>NUCLEOTIDE SEQUENCE</scope>
    <source>
        <strain evidence="2">DSM 45406</strain>
    </source>
</reference>
<dbReference type="Gene3D" id="3.50.50.60">
    <property type="entry name" value="FAD/NAD(P)-binding domain"/>
    <property type="match status" value="1"/>
</dbReference>
<accession>A0A9X2YIR9</accession>
<dbReference type="Pfam" id="PF07992">
    <property type="entry name" value="Pyr_redox_2"/>
    <property type="match status" value="1"/>
</dbReference>
<evidence type="ECO:0000313" key="3">
    <source>
        <dbReference type="Proteomes" id="UP001140272"/>
    </source>
</evidence>
<dbReference type="AlphaFoldDB" id="A0A9X2YIR9"/>
<dbReference type="GO" id="GO:0016491">
    <property type="term" value="F:oxidoreductase activity"/>
    <property type="evidence" value="ECO:0007669"/>
    <property type="project" value="InterPro"/>
</dbReference>
<dbReference type="InterPro" id="IPR023753">
    <property type="entry name" value="FAD/NAD-binding_dom"/>
</dbReference>
<sequence>MTSRVVIVGSSVGGVRTAQSLRSEGYDGDIVLVGEETALPYDKPPLSKALLAGNSDAAAVTLLTEEDAG</sequence>
<evidence type="ECO:0000313" key="2">
    <source>
        <dbReference type="EMBL" id="MCV7073995.1"/>
    </source>
</evidence>
<dbReference type="InterPro" id="IPR036188">
    <property type="entry name" value="FAD/NAD-bd_sf"/>
</dbReference>
<feature type="non-terminal residue" evidence="2">
    <location>
        <position position="69"/>
    </location>
</feature>
<reference evidence="2" key="2">
    <citation type="journal article" date="2022" name="BMC Genomics">
        <title>Comparative genome analysis of mycobacteria focusing on tRNA and non-coding RNA.</title>
        <authorList>
            <person name="Behra P.R.K."/>
            <person name="Pettersson B.M.F."/>
            <person name="Ramesh M."/>
            <person name="Das S."/>
            <person name="Dasgupta S."/>
            <person name="Kirsebom L.A."/>
        </authorList>
    </citation>
    <scope>NUCLEOTIDE SEQUENCE</scope>
    <source>
        <strain evidence="2">DSM 45406</strain>
    </source>
</reference>